<keyword evidence="14" id="KW-0347">Helicase</keyword>
<evidence type="ECO:0000256" key="5">
    <source>
        <dbReference type="ARBA" id="ARBA00022484"/>
    </source>
</evidence>
<keyword evidence="6" id="KW-0191">Covalent protein-RNA linkage</keyword>
<dbReference type="Gene3D" id="1.20.960.20">
    <property type="match status" value="1"/>
</dbReference>
<reference evidence="25" key="1">
    <citation type="journal article" date="2018" name="Nature">
        <title>The evolutionary history of vertebrate RNA viruses.</title>
        <authorList>
            <person name="Shi M."/>
            <person name="Lin X.D."/>
            <person name="Chen X."/>
            <person name="Tian J.H."/>
            <person name="Chen L.J."/>
            <person name="Li K."/>
            <person name="Wang W."/>
            <person name="Eden J.S."/>
            <person name="Shen J.J."/>
            <person name="Liu L."/>
            <person name="Holmes E.C."/>
            <person name="Zhang Y.Z."/>
        </authorList>
    </citation>
    <scope>NUCLEOTIDE SEQUENCE</scope>
    <source>
        <strain evidence="25">FZFYF120546</strain>
    </source>
</reference>
<dbReference type="Pfam" id="PF00680">
    <property type="entry name" value="RdRP_1"/>
    <property type="match status" value="1"/>
</dbReference>
<dbReference type="PROSITE" id="PS51218">
    <property type="entry name" value="SF3_HELICASE_2"/>
    <property type="match status" value="1"/>
</dbReference>
<evidence type="ECO:0000259" key="24">
    <source>
        <dbReference type="PROSITE" id="PS51218"/>
    </source>
</evidence>
<evidence type="ECO:0000256" key="1">
    <source>
        <dbReference type="ARBA" id="ARBA00004192"/>
    </source>
</evidence>
<evidence type="ECO:0000256" key="18">
    <source>
        <dbReference type="ARBA" id="ARBA00022870"/>
    </source>
</evidence>
<dbReference type="GO" id="GO:0003724">
    <property type="term" value="F:RNA helicase activity"/>
    <property type="evidence" value="ECO:0007669"/>
    <property type="project" value="InterPro"/>
</dbReference>
<evidence type="ECO:0000259" key="23">
    <source>
        <dbReference type="PROSITE" id="PS50507"/>
    </source>
</evidence>
<evidence type="ECO:0000256" key="8">
    <source>
        <dbReference type="ARBA" id="ARBA00022561"/>
    </source>
</evidence>
<keyword evidence="15" id="KW-0788">Thiol protease</keyword>
<keyword evidence="18" id="KW-1043">Host membrane</keyword>
<evidence type="ECO:0000256" key="3">
    <source>
        <dbReference type="ARBA" id="ARBA00004551"/>
    </source>
</evidence>
<evidence type="ECO:0000256" key="9">
    <source>
        <dbReference type="ARBA" id="ARBA00022670"/>
    </source>
</evidence>
<dbReference type="Pfam" id="PF00073">
    <property type="entry name" value="Rhv"/>
    <property type="match status" value="2"/>
</dbReference>
<dbReference type="InterPro" id="IPR007094">
    <property type="entry name" value="RNA-dir_pol_PSvirus"/>
</dbReference>
<dbReference type="InterPro" id="IPR001676">
    <property type="entry name" value="Picornavirus_capsid"/>
</dbReference>
<dbReference type="SUPFAM" id="SSF88633">
    <property type="entry name" value="Positive stranded ssRNA viruses"/>
    <property type="match status" value="3"/>
</dbReference>
<dbReference type="InterPro" id="IPR000199">
    <property type="entry name" value="Peptidase_C3A/C3B_picornavir"/>
</dbReference>
<feature type="domain" description="SF3 helicase" evidence="24">
    <location>
        <begin position="1091"/>
        <end position="1256"/>
    </location>
</feature>
<dbReference type="GO" id="GO:0030430">
    <property type="term" value="C:host cell cytoplasm"/>
    <property type="evidence" value="ECO:0007669"/>
    <property type="project" value="UniProtKB-SubCell"/>
</dbReference>
<dbReference type="SUPFAM" id="SSF50494">
    <property type="entry name" value="Trypsin-like serine proteases"/>
    <property type="match status" value="1"/>
</dbReference>
<keyword evidence="7" id="KW-0597">Phosphoprotein</keyword>
<evidence type="ECO:0000256" key="11">
    <source>
        <dbReference type="ARBA" id="ARBA00022695"/>
    </source>
</evidence>
<dbReference type="Gene3D" id="2.60.120.20">
    <property type="match status" value="3"/>
</dbReference>
<dbReference type="GO" id="GO:0005524">
    <property type="term" value="F:ATP binding"/>
    <property type="evidence" value="ECO:0007669"/>
    <property type="project" value="UniProtKB-KW"/>
</dbReference>
<dbReference type="CDD" id="cd00205">
    <property type="entry name" value="rhv_like"/>
    <property type="match status" value="2"/>
</dbReference>
<evidence type="ECO:0000256" key="19">
    <source>
        <dbReference type="ARBA" id="ARBA00022953"/>
    </source>
</evidence>
<comment type="subcellular location">
    <subcellularLocation>
        <location evidence="1">Host cytoplasm</location>
    </subcellularLocation>
    <subcellularLocation>
        <location evidence="3">Host membrane</location>
    </subcellularLocation>
    <subcellularLocation>
        <location evidence="2">Virion</location>
    </subcellularLocation>
</comment>
<sequence>MKLHNNMDLLKTIPVLNGLTNLVSGTQLASSDNENRELPNTDRIQTDSAEASNITTQSAVNVVQRYITEEISQLPSATKPESGERNVEKFVLLGTFVWATTDGYGKELVVAGGSTELPLALMNLRYPLGRQAQPFTHIHSDFEFMLTMNPNPGYRGAVVLVYRPKDARFEMDSFPNFPHVILNCSVNSGATLKVPYIAATPYVGKSTNANGKVYLQVLSELKMATGSSTSIDLALYARAVKVKLIGPVALREAQSPENASVRILENQGCMFMSSVQHTENRPNLALREEQTKFDVKTAVGDSEYKDLKDVCQIPSVYARFDWNGSFASGHKIFTARLRLIDILKTNIGFISSHFSGWTGSIQIMVQIFASKLTQGRLLVSWVPTVAIGSETADFEMTEASNTFYTVVDIGLNSTFVVTLPFLSEETIRNHDEYFGRLSFFVLNRLTYTAASPQNLGVVVYIYGASDFKLYFPLPSFTFQGPPEPVGSFENTGAQDVIGTEPTFENVRPITMELVSESHSLLRNCLGRAWYIDQITLGSMSHSVFALSPQNERTMYNVAKLFMYYNGSFNLHIITTDGRKSVFAHSYIDASAEELRTLFALGAVVQHDDNPMEFKVPFYWRNPVHTTRQLGYFHVYSHDGCAIIYSGSVNDDTSFHVLQSPPTYTPSARMGLRTTVEGGVESYIPDEVGMSEREYESLRQQEDFSFVDYGVSKLKIAQSGDVEENPGPAKVVRKDRGLYHHWGIVMSNNVIHLDSDDVIGVVASGGKPTMKCDPYIPCEWDEIEEVDLCEEVLIKRADDFFHAMEVYNWEYNCETFVNTLLQKECGSFSKGLKVTLFVLVVGASASLMCPQGVRSTFISLLTGVKHKTVENVMQFHETLSVFLVINLLDGLKGAIVKSCVRGILKVVCYGILLAQNPSISTIVALSTLCILDIQGPVTVDEVMQTVENTVSLEAENIGQGLPWYTKAKEILKRGPPKKLQGPPGGFKKFNEISTSAKNFEWWIAQVKNFFSWLKGLFCEDKVEKAEKMLSENSNEIVDLLTRCSSLFVSVDPETGLLPGSYLKEWQEKVKELNKWICIASPLFGDKRLIALEKARDNMMKMRIEHEDDSEMGLRVEPVCVHICGAPGIGKTLLMQRLACNLAHRLGSAVYTHPMGSQYMDGYNGQKVHVFDDFLQTSAEEEVALFINLVSSAPFKVPAASLEQKGQYYKGEIILTSSNTAATTEHALKCPDAVKRRVIQVDLELRPQYKIRKNGVDQLFMTKARSDGVFENGKCWLKKLEQGNWEEMDFKLFVDWIYTLWLSKKRQLLKTREMFAADIKAGFSAYPLAKDKVSCLGGMAKVLQGPPEEEYDVSMEGIDTPRDLIEEVPAVFTGSAEAYQAVYGKNGSIFAREGQRIREEILQEVRQQEMASWLGVSDEDYDAVCGSVPDVRVDSSEPVFGNKPLVENVPLKKDWERWTSEVKENNESLKKWALVIGVVSAVVSAVAAVSWMVSTFTKEKPVEDQRAYAPTTKPPELKVIPQYVKEHQGVNEFLHLFRNMCKIRFGTTEITGFGLRDQVFVTYKHGFLSGDFDLITHTGVISLTPDDVRFEQVYVESGPTDLLMVTILKPLGFKFVDQSKSLAKPQYFCGGLRLGMKEGLGVVDEVKNLLNRSYQVYTSGARGFGHVEYFGTTHCGDCGDLIIQKIYGCWKVVAMHTGAAYGQCCGVKMHLALDVLNKVKEPQGVIVQRERAPVQIHVASKTKLKPSCLNGVWEKKKEPAVLRPRDERMSEKKESILKNNLEKFSSNRFKVDEYVFEAVKAFLIRKLKVFVQPGKCVSPEEAIQGLDGNALDLDTSPGYKFVVKGKRKKDFIILEDGKYVLKPEFKNLVLEKFEKLKSGQCETTFMACLKDELRPLEKIMEGKTRTIEACEVDYTVLYRMVMATIYRDLYVSSPLATGIAVGLDCLGSGDMFLKFMSGARQYFQCDFSGFDGKLPLQLMEHGVDVLCSLHEEPDLVRCLHVPILKREMVAMDEMWYLEGGMPSGAPCTSILNSICNWMATQYMLLQCGGSVVLEDYRLIVYGDDVLAALPDQDLVLEENVVQCMKDSFGLDCTPSSKKKGDSFTVDFNSMEFLKRKVVFHKDLNKFVMALDLDTIQQSLMWRRSMYFQEQLDCLTLELSQWGREIYEKHQKDCTVRLQTLGYDWPSYESVLVKLRKMKIGVDGVRKYEKG</sequence>
<dbReference type="GO" id="GO:0003723">
    <property type="term" value="F:RNA binding"/>
    <property type="evidence" value="ECO:0007669"/>
    <property type="project" value="InterPro"/>
</dbReference>
<dbReference type="Pfam" id="PF00910">
    <property type="entry name" value="RNA_helicase"/>
    <property type="match status" value="1"/>
</dbReference>
<dbReference type="GO" id="GO:0005198">
    <property type="term" value="F:structural molecule activity"/>
    <property type="evidence" value="ECO:0007669"/>
    <property type="project" value="InterPro"/>
</dbReference>
<evidence type="ECO:0000256" key="21">
    <source>
        <dbReference type="ARBA" id="ARBA00023200"/>
    </source>
</evidence>
<dbReference type="InterPro" id="IPR033703">
    <property type="entry name" value="Rhv-like"/>
</dbReference>
<dbReference type="InterPro" id="IPR014759">
    <property type="entry name" value="Helicase_SF3_ssRNA_vir"/>
</dbReference>
<dbReference type="GO" id="GO:0004197">
    <property type="term" value="F:cysteine-type endopeptidase activity"/>
    <property type="evidence" value="ECO:0007669"/>
    <property type="project" value="InterPro"/>
</dbReference>
<evidence type="ECO:0000313" key="25">
    <source>
        <dbReference type="EMBL" id="AVM87419.1"/>
    </source>
</evidence>
<keyword evidence="19" id="KW-0693">Viral RNA replication</keyword>
<dbReference type="GO" id="GO:0003968">
    <property type="term" value="F:RNA-directed RNA polymerase activity"/>
    <property type="evidence" value="ECO:0007669"/>
    <property type="project" value="UniProtKB-KW"/>
</dbReference>
<keyword evidence="9" id="KW-0645">Protease</keyword>
<dbReference type="GO" id="GO:0019028">
    <property type="term" value="C:viral capsid"/>
    <property type="evidence" value="ECO:0007669"/>
    <property type="project" value="UniProtKB-KW"/>
</dbReference>
<keyword evidence="8" id="KW-0167">Capsid protein</keyword>
<evidence type="ECO:0000256" key="7">
    <source>
        <dbReference type="ARBA" id="ARBA00022553"/>
    </source>
</evidence>
<dbReference type="InterPro" id="IPR004004">
    <property type="entry name" value="Helic/Pol/Pept_Calicivir-typ"/>
</dbReference>
<evidence type="ECO:0000256" key="6">
    <source>
        <dbReference type="ARBA" id="ARBA00022520"/>
    </source>
</evidence>
<evidence type="ECO:0000256" key="16">
    <source>
        <dbReference type="ARBA" id="ARBA00022840"/>
    </source>
</evidence>
<dbReference type="InterPro" id="IPR000605">
    <property type="entry name" value="Helicase_SF3_ssDNA/RNA_vir"/>
</dbReference>
<protein>
    <recommendedName>
        <fullName evidence="4">Genome polyprotein</fullName>
    </recommendedName>
</protein>
<evidence type="ECO:0000256" key="4">
    <source>
        <dbReference type="ARBA" id="ARBA00020107"/>
    </source>
</evidence>
<dbReference type="PROSITE" id="PS50507">
    <property type="entry name" value="RDRP_SSRNA_POS"/>
    <property type="match status" value="1"/>
</dbReference>
<dbReference type="Gene3D" id="3.40.50.300">
    <property type="entry name" value="P-loop containing nucleotide triphosphate hydrolases"/>
    <property type="match status" value="1"/>
</dbReference>
<dbReference type="GO" id="GO:0039694">
    <property type="term" value="P:viral RNA genome replication"/>
    <property type="evidence" value="ECO:0007669"/>
    <property type="project" value="InterPro"/>
</dbReference>
<evidence type="ECO:0000256" key="15">
    <source>
        <dbReference type="ARBA" id="ARBA00022807"/>
    </source>
</evidence>
<evidence type="ECO:0000256" key="2">
    <source>
        <dbReference type="ARBA" id="ARBA00004328"/>
    </source>
</evidence>
<evidence type="ECO:0000256" key="12">
    <source>
        <dbReference type="ARBA" id="ARBA00022741"/>
    </source>
</evidence>
<evidence type="ECO:0000256" key="17">
    <source>
        <dbReference type="ARBA" id="ARBA00022844"/>
    </source>
</evidence>
<feature type="region of interest" description="Disordered" evidence="22">
    <location>
        <begin position="27"/>
        <end position="51"/>
    </location>
</feature>
<dbReference type="GO" id="GO:0033644">
    <property type="term" value="C:host cell membrane"/>
    <property type="evidence" value="ECO:0007669"/>
    <property type="project" value="UniProtKB-SubCell"/>
</dbReference>
<dbReference type="GO" id="GO:0006351">
    <property type="term" value="P:DNA-templated transcription"/>
    <property type="evidence" value="ECO:0007669"/>
    <property type="project" value="InterPro"/>
</dbReference>
<keyword evidence="13" id="KW-0378">Hydrolase</keyword>
<keyword evidence="5" id="KW-0696">RNA-directed RNA polymerase</keyword>
<dbReference type="Gene3D" id="3.30.70.270">
    <property type="match status" value="1"/>
</dbReference>
<feature type="compositionally biased region" description="Polar residues" evidence="22">
    <location>
        <begin position="42"/>
        <end position="51"/>
    </location>
</feature>
<keyword evidence="20" id="KW-0472">Membrane</keyword>
<keyword evidence="11" id="KW-0548">Nucleotidyltransferase</keyword>
<dbReference type="GO" id="GO:0006508">
    <property type="term" value="P:proteolysis"/>
    <property type="evidence" value="ECO:0007669"/>
    <property type="project" value="UniProtKB-KW"/>
</dbReference>
<keyword evidence="10" id="KW-0808">Transferase</keyword>
<keyword evidence="21" id="KW-1035">Host cytoplasm</keyword>
<dbReference type="InterPro" id="IPR009003">
    <property type="entry name" value="Peptidase_S1_PA"/>
</dbReference>
<evidence type="ECO:0000256" key="22">
    <source>
        <dbReference type="SAM" id="MobiDB-lite"/>
    </source>
</evidence>
<organism evidence="25">
    <name type="scientific">Western African lungfish picornavirus</name>
    <dbReference type="NCBI Taxonomy" id="2116204"/>
    <lineage>
        <taxon>Viruses</taxon>
        <taxon>Riboviria</taxon>
        <taxon>Orthornavirae</taxon>
        <taxon>Pisuviricota</taxon>
        <taxon>Pisoniviricetes</taxon>
        <taxon>Picornavirales</taxon>
    </lineage>
</organism>
<feature type="domain" description="RdRp catalytic" evidence="23">
    <location>
        <begin position="1958"/>
        <end position="2075"/>
    </location>
</feature>
<dbReference type="SUPFAM" id="SSF56672">
    <property type="entry name" value="DNA/RNA polymerases"/>
    <property type="match status" value="1"/>
</dbReference>
<evidence type="ECO:0000256" key="10">
    <source>
        <dbReference type="ARBA" id="ARBA00022679"/>
    </source>
</evidence>
<dbReference type="InterPro" id="IPR029053">
    <property type="entry name" value="Viral_coat"/>
</dbReference>
<evidence type="ECO:0000256" key="13">
    <source>
        <dbReference type="ARBA" id="ARBA00022801"/>
    </source>
</evidence>
<dbReference type="InterPro" id="IPR043128">
    <property type="entry name" value="Rev_trsase/Diguanyl_cyclase"/>
</dbReference>
<accession>A0A2P1GNL5</accession>
<dbReference type="InterPro" id="IPR027417">
    <property type="entry name" value="P-loop_NTPase"/>
</dbReference>
<name>A0A2P1GNL5_9VIRU</name>
<keyword evidence="17" id="KW-0946">Virion</keyword>
<dbReference type="EMBL" id="MG600102">
    <property type="protein sequence ID" value="AVM87419.1"/>
    <property type="molecule type" value="Genomic_RNA"/>
</dbReference>
<dbReference type="InterPro" id="IPR001205">
    <property type="entry name" value="RNA-dir_pol_C"/>
</dbReference>
<dbReference type="Pfam" id="PF00548">
    <property type="entry name" value="Peptidase_C3"/>
    <property type="match status" value="1"/>
</dbReference>
<keyword evidence="12" id="KW-0547">Nucleotide-binding</keyword>
<dbReference type="InterPro" id="IPR043502">
    <property type="entry name" value="DNA/RNA_pol_sf"/>
</dbReference>
<proteinExistence type="predicted"/>
<dbReference type="PRINTS" id="PR00918">
    <property type="entry name" value="CALICVIRUSNS"/>
</dbReference>
<keyword evidence="16" id="KW-0067">ATP-binding</keyword>
<evidence type="ECO:0000256" key="20">
    <source>
        <dbReference type="ARBA" id="ARBA00023136"/>
    </source>
</evidence>
<evidence type="ECO:0000256" key="14">
    <source>
        <dbReference type="ARBA" id="ARBA00022806"/>
    </source>
</evidence>